<sequence length="482" mass="53580">MCVIRFWNKKRRVEKMGACFGGLLLSSAVFVAGTSGTASAAPVPLRGVIEGFYGTPWQQSDRLDILSFCRAEGYNAYLYAPKDDPYHREKWREPYPAEKLSELGALVKAAKAQDVRFIFAVSPGLDVSLHGYKGFVDRQKMIAKLETLYALGVRDFAIFFDDIKDKDGAGQAVFLNDVARELKKRHDDIGSFLTVPTEYFYADMQVDGARKPYTDAFARTLSPDILVLYTGDGVAKGPLTDEALAKAEKLYGRELGIWWNYPVNDYMESKLALGPVDPLPKGNLPAIFFNPMKYEALSKIALATGADYAKAPEHYDPEEAWQAAVKKQYGPLASDMALFAAGSRHLENDWASIGLADDPEFAACAERLLERWPDGAGAKADHKVLGQMAEARAKAAQRLLKKLPPEQLEECRPQLEQTVRLAAATKTALDLLQAQQANDAQNERRLQAQLQREFMTIEQQELEAKVSEQAMGAFVHSVAKRR</sequence>
<dbReference type="SUPFAM" id="SSF51445">
    <property type="entry name" value="(Trans)glycosidases"/>
    <property type="match status" value="1"/>
</dbReference>
<protein>
    <submittedName>
        <fullName evidence="6">O-GlcNAcase</fullName>
    </submittedName>
</protein>
<feature type="active site" description="Proton donor" evidence="3">
    <location>
        <position position="162"/>
    </location>
</feature>
<dbReference type="Gene3D" id="3.20.20.80">
    <property type="entry name" value="Glycosidases"/>
    <property type="match status" value="1"/>
</dbReference>
<feature type="chain" id="PRO_5019257519" evidence="4">
    <location>
        <begin position="41"/>
        <end position="482"/>
    </location>
</feature>
<organism evidence="6 7">
    <name type="scientific">Mitsuokella multacida</name>
    <dbReference type="NCBI Taxonomy" id="52226"/>
    <lineage>
        <taxon>Bacteria</taxon>
        <taxon>Bacillati</taxon>
        <taxon>Bacillota</taxon>
        <taxon>Negativicutes</taxon>
        <taxon>Selenomonadales</taxon>
        <taxon>Selenomonadaceae</taxon>
        <taxon>Mitsuokella</taxon>
    </lineage>
</organism>
<dbReference type="Pfam" id="PF07555">
    <property type="entry name" value="NAGidase"/>
    <property type="match status" value="1"/>
</dbReference>
<dbReference type="SUPFAM" id="SSF140657">
    <property type="entry name" value="Hyaluronidase post-catalytic domain-like"/>
    <property type="match status" value="1"/>
</dbReference>
<dbReference type="Pfam" id="PF21774">
    <property type="entry name" value="NagJ_C"/>
    <property type="match status" value="1"/>
</dbReference>
<dbReference type="PANTHER" id="PTHR13170">
    <property type="entry name" value="O-GLCNACASE"/>
    <property type="match status" value="1"/>
</dbReference>
<comment type="similarity">
    <text evidence="3">Belongs to the glycosyl hydrolase 84 family.</text>
</comment>
<evidence type="ECO:0000256" key="3">
    <source>
        <dbReference type="PROSITE-ProRule" id="PRU01353"/>
    </source>
</evidence>
<name>A0A414NWP9_9FIRM</name>
<dbReference type="PROSITE" id="PS52009">
    <property type="entry name" value="GH84"/>
    <property type="match status" value="1"/>
</dbReference>
<dbReference type="InterPro" id="IPR051822">
    <property type="entry name" value="Glycosyl_Hydrolase_84"/>
</dbReference>
<evidence type="ECO:0000256" key="2">
    <source>
        <dbReference type="ARBA" id="ARBA00023295"/>
    </source>
</evidence>
<reference evidence="6 7" key="1">
    <citation type="submission" date="2018-08" db="EMBL/GenBank/DDBJ databases">
        <title>A genome reference for cultivated species of the human gut microbiota.</title>
        <authorList>
            <person name="Zou Y."/>
            <person name="Xue W."/>
            <person name="Luo G."/>
        </authorList>
    </citation>
    <scope>NUCLEOTIDE SEQUENCE [LARGE SCALE GENOMIC DNA]</scope>
    <source>
        <strain evidence="6 7">AM25-21AC</strain>
    </source>
</reference>
<evidence type="ECO:0000259" key="5">
    <source>
        <dbReference type="PROSITE" id="PS52009"/>
    </source>
</evidence>
<dbReference type="OrthoDB" id="9760892at2"/>
<dbReference type="GO" id="GO:0015929">
    <property type="term" value="F:hexosaminidase activity"/>
    <property type="evidence" value="ECO:0007669"/>
    <property type="project" value="UniProtKB-ARBA"/>
</dbReference>
<evidence type="ECO:0000313" key="6">
    <source>
        <dbReference type="EMBL" id="RHF51558.1"/>
    </source>
</evidence>
<dbReference type="Proteomes" id="UP000283442">
    <property type="component" value="Unassembled WGS sequence"/>
</dbReference>
<dbReference type="Gene3D" id="1.20.58.460">
    <property type="entry name" value="Hyaluronidase post-catalytic domain-like"/>
    <property type="match status" value="1"/>
</dbReference>
<dbReference type="InterPro" id="IPR011496">
    <property type="entry name" value="O-GlcNAcase_cat"/>
</dbReference>
<dbReference type="PANTHER" id="PTHR13170:SF16">
    <property type="entry name" value="PROTEIN O-GLCNACASE"/>
    <property type="match status" value="1"/>
</dbReference>
<dbReference type="AlphaFoldDB" id="A0A414NWP9"/>
<dbReference type="EMBL" id="QRHE01000006">
    <property type="protein sequence ID" value="RHF51558.1"/>
    <property type="molecule type" value="Genomic_DNA"/>
</dbReference>
<keyword evidence="2 3" id="KW-0326">Glycosidase</keyword>
<evidence type="ECO:0000313" key="7">
    <source>
        <dbReference type="Proteomes" id="UP000283442"/>
    </source>
</evidence>
<keyword evidence="1 3" id="KW-0378">Hydrolase</keyword>
<proteinExistence type="inferred from homology"/>
<evidence type="ECO:0000256" key="1">
    <source>
        <dbReference type="ARBA" id="ARBA00022801"/>
    </source>
</evidence>
<keyword evidence="4" id="KW-0732">Signal</keyword>
<dbReference type="InterPro" id="IPR017853">
    <property type="entry name" value="GH"/>
</dbReference>
<dbReference type="GO" id="GO:1901135">
    <property type="term" value="P:carbohydrate derivative metabolic process"/>
    <property type="evidence" value="ECO:0007669"/>
    <property type="project" value="UniProtKB-ARBA"/>
</dbReference>
<accession>A0A414NWP9</accession>
<gene>
    <name evidence="6" type="ORF">DW674_07295</name>
</gene>
<comment type="caution">
    <text evidence="6">The sequence shown here is derived from an EMBL/GenBank/DDBJ whole genome shotgun (WGS) entry which is preliminary data.</text>
</comment>
<feature type="domain" description="GH84" evidence="5">
    <location>
        <begin position="44"/>
        <end position="313"/>
    </location>
</feature>
<evidence type="ECO:0000256" key="4">
    <source>
        <dbReference type="SAM" id="SignalP"/>
    </source>
</evidence>
<feature type="signal peptide" evidence="4">
    <location>
        <begin position="1"/>
        <end position="40"/>
    </location>
</feature>
<dbReference type="InterPro" id="IPR049019">
    <property type="entry name" value="NagJ-like_helical"/>
</dbReference>